<dbReference type="Proteomes" id="UP000326354">
    <property type="component" value="Chromosome"/>
</dbReference>
<evidence type="ECO:0000313" key="1">
    <source>
        <dbReference type="EMBL" id="BBM84456.1"/>
    </source>
</evidence>
<sequence>MAIKCKPPAHIQKQIKCPRKLVAKLYRKGIDLGYSLQELDYIMSAKHGLFTWLDGEELWRFFHENE</sequence>
<protein>
    <submittedName>
        <fullName evidence="1">Uncharacterized protein</fullName>
    </submittedName>
</protein>
<dbReference type="KEGG" id="uam:UABAM_02816"/>
<keyword evidence="2" id="KW-1185">Reference proteome</keyword>
<gene>
    <name evidence="1" type="ORF">UABAM_02816</name>
</gene>
<dbReference type="AlphaFoldDB" id="A0A5S9F3A4"/>
<proteinExistence type="predicted"/>
<reference evidence="1 2" key="1">
    <citation type="submission" date="2019-08" db="EMBL/GenBank/DDBJ databases">
        <title>Complete genome sequence of Candidatus Uab amorphum.</title>
        <authorList>
            <person name="Shiratori T."/>
            <person name="Suzuki S."/>
            <person name="Kakizawa Y."/>
            <person name="Ishida K."/>
        </authorList>
    </citation>
    <scope>NUCLEOTIDE SEQUENCE [LARGE SCALE GENOMIC DNA]</scope>
    <source>
        <strain evidence="1 2">SRT547</strain>
    </source>
</reference>
<organism evidence="1 2">
    <name type="scientific">Uabimicrobium amorphum</name>
    <dbReference type="NCBI Taxonomy" id="2596890"/>
    <lineage>
        <taxon>Bacteria</taxon>
        <taxon>Pseudomonadati</taxon>
        <taxon>Planctomycetota</taxon>
        <taxon>Candidatus Uabimicrobiia</taxon>
        <taxon>Candidatus Uabimicrobiales</taxon>
        <taxon>Candidatus Uabimicrobiaceae</taxon>
        <taxon>Candidatus Uabimicrobium</taxon>
    </lineage>
</organism>
<dbReference type="RefSeq" id="WP_151968612.1">
    <property type="nucleotide sequence ID" value="NZ_AP019860.1"/>
</dbReference>
<dbReference type="EMBL" id="AP019860">
    <property type="protein sequence ID" value="BBM84456.1"/>
    <property type="molecule type" value="Genomic_DNA"/>
</dbReference>
<evidence type="ECO:0000313" key="2">
    <source>
        <dbReference type="Proteomes" id="UP000326354"/>
    </source>
</evidence>
<accession>A0A5S9F3A4</accession>
<name>A0A5S9F3A4_UABAM</name>